<sequence length="67" mass="7596">MAVDGVEEDNEEIVTEIKAVHFEASMKYARRVSAKLIFASTRHLLEHCSSLEDLVVEMKIKAFTTKV</sequence>
<evidence type="ECO:0000313" key="1">
    <source>
        <dbReference type="EMBL" id="EEF33345.1"/>
    </source>
</evidence>
<dbReference type="AlphaFoldDB" id="B9SSR5"/>
<reference evidence="2" key="1">
    <citation type="journal article" date="2010" name="Nat. Biotechnol.">
        <title>Draft genome sequence of the oilseed species Ricinus communis.</title>
        <authorList>
            <person name="Chan A.P."/>
            <person name="Crabtree J."/>
            <person name="Zhao Q."/>
            <person name="Lorenzi H."/>
            <person name="Orvis J."/>
            <person name="Puiu D."/>
            <person name="Melake-Berhan A."/>
            <person name="Jones K.M."/>
            <person name="Redman J."/>
            <person name="Chen G."/>
            <person name="Cahoon E.B."/>
            <person name="Gedil M."/>
            <person name="Stanke M."/>
            <person name="Haas B.J."/>
            <person name="Wortman J.R."/>
            <person name="Fraser-Liggett C.M."/>
            <person name="Ravel J."/>
            <person name="Rabinowicz P.D."/>
        </authorList>
    </citation>
    <scope>NUCLEOTIDE SEQUENCE [LARGE SCALE GENOMIC DNA]</scope>
    <source>
        <strain evidence="2">cv. Hale</strain>
    </source>
</reference>
<accession>B9SSR5</accession>
<organism evidence="1 2">
    <name type="scientific">Ricinus communis</name>
    <name type="common">Castor bean</name>
    <dbReference type="NCBI Taxonomy" id="3988"/>
    <lineage>
        <taxon>Eukaryota</taxon>
        <taxon>Viridiplantae</taxon>
        <taxon>Streptophyta</taxon>
        <taxon>Embryophyta</taxon>
        <taxon>Tracheophyta</taxon>
        <taxon>Spermatophyta</taxon>
        <taxon>Magnoliopsida</taxon>
        <taxon>eudicotyledons</taxon>
        <taxon>Gunneridae</taxon>
        <taxon>Pentapetalae</taxon>
        <taxon>rosids</taxon>
        <taxon>fabids</taxon>
        <taxon>Malpighiales</taxon>
        <taxon>Euphorbiaceae</taxon>
        <taxon>Acalyphoideae</taxon>
        <taxon>Acalypheae</taxon>
        <taxon>Ricinus</taxon>
    </lineage>
</organism>
<dbReference type="Proteomes" id="UP000008311">
    <property type="component" value="Unassembled WGS sequence"/>
</dbReference>
<gene>
    <name evidence="1" type="ORF">RCOM_0046340</name>
</gene>
<dbReference type="EMBL" id="EQ974117">
    <property type="protein sequence ID" value="EEF33345.1"/>
    <property type="molecule type" value="Genomic_DNA"/>
</dbReference>
<dbReference type="InParanoid" id="B9SSR5"/>
<name>B9SSR5_RICCO</name>
<evidence type="ECO:0000313" key="2">
    <source>
        <dbReference type="Proteomes" id="UP000008311"/>
    </source>
</evidence>
<proteinExistence type="predicted"/>
<protein>
    <submittedName>
        <fullName evidence="1">Uncharacterized protein</fullName>
    </submittedName>
</protein>
<keyword evidence="2" id="KW-1185">Reference proteome</keyword>